<dbReference type="Proteomes" id="UP001310022">
    <property type="component" value="Unassembled WGS sequence"/>
</dbReference>
<evidence type="ECO:0000313" key="2">
    <source>
        <dbReference type="Proteomes" id="UP001310022"/>
    </source>
</evidence>
<sequence length="105" mass="12185">MGAGETPFGLVNLYLSLGYKIINNKHYQMIPAVGFGTYWDYDVSERKSSQRTSQHRLVKVALNNRFKGNKINYFIKAYYMRNAFNNSANYRNSWNNFGLEVGIDI</sequence>
<dbReference type="AlphaFoldDB" id="A0AAN4VZA3"/>
<keyword evidence="2" id="KW-1185">Reference proteome</keyword>
<evidence type="ECO:0000313" key="1">
    <source>
        <dbReference type="EMBL" id="GJM61969.1"/>
    </source>
</evidence>
<comment type="caution">
    <text evidence="1">The sequence shown here is derived from an EMBL/GenBank/DDBJ whole genome shotgun (WGS) entry which is preliminary data.</text>
</comment>
<gene>
    <name evidence="1" type="ORF">PEDI_25210</name>
</gene>
<proteinExistence type="predicted"/>
<accession>A0AAN4VZA3</accession>
<dbReference type="EMBL" id="BQKE01000001">
    <property type="protein sequence ID" value="GJM61969.1"/>
    <property type="molecule type" value="Genomic_DNA"/>
</dbReference>
<reference evidence="1 2" key="1">
    <citation type="submission" date="2021-12" db="EMBL/GenBank/DDBJ databases">
        <title>Genome sequencing of bacteria with rrn-lacking chromosome and rrn-plasmid.</title>
        <authorList>
            <person name="Anda M."/>
            <person name="Iwasaki W."/>
        </authorList>
    </citation>
    <scope>NUCLEOTIDE SEQUENCE [LARGE SCALE GENOMIC DNA]</scope>
    <source>
        <strain evidence="1 2">NBRC 15940</strain>
    </source>
</reference>
<name>A0AAN4VZA3_9BACT</name>
<protein>
    <submittedName>
        <fullName evidence="1">Uncharacterized protein</fullName>
    </submittedName>
</protein>
<organism evidence="1 2">
    <name type="scientific">Persicobacter diffluens</name>
    <dbReference type="NCBI Taxonomy" id="981"/>
    <lineage>
        <taxon>Bacteria</taxon>
        <taxon>Pseudomonadati</taxon>
        <taxon>Bacteroidota</taxon>
        <taxon>Cytophagia</taxon>
        <taxon>Cytophagales</taxon>
        <taxon>Persicobacteraceae</taxon>
        <taxon>Persicobacter</taxon>
    </lineage>
</organism>